<feature type="transmembrane region" description="Helical" evidence="7">
    <location>
        <begin position="58"/>
        <end position="78"/>
    </location>
</feature>
<dbReference type="GO" id="GO:0005886">
    <property type="term" value="C:plasma membrane"/>
    <property type="evidence" value="ECO:0007669"/>
    <property type="project" value="UniProtKB-SubCell"/>
</dbReference>
<dbReference type="KEGG" id="bco:Bcell_0492"/>
<keyword evidence="3" id="KW-1003">Cell membrane</keyword>
<protein>
    <recommendedName>
        <fullName evidence="12">DUF421 domain-containing protein</fullName>
    </recommendedName>
</protein>
<dbReference type="Proteomes" id="UP000001401">
    <property type="component" value="Chromosome"/>
</dbReference>
<dbReference type="EMBL" id="CP002394">
    <property type="protein sequence ID" value="ADU28774.1"/>
    <property type="molecule type" value="Genomic_DNA"/>
</dbReference>
<accession>E6TXG0</accession>
<feature type="domain" description="YetF C-terminal" evidence="8">
    <location>
        <begin position="84"/>
        <end position="214"/>
    </location>
</feature>
<name>E6TXG0_EVAC2</name>
<evidence type="ECO:0000256" key="7">
    <source>
        <dbReference type="SAM" id="Phobius"/>
    </source>
</evidence>
<evidence type="ECO:0000256" key="3">
    <source>
        <dbReference type="ARBA" id="ARBA00022475"/>
    </source>
</evidence>
<evidence type="ECO:0000313" key="10">
    <source>
        <dbReference type="EMBL" id="ADU28774.1"/>
    </source>
</evidence>
<dbReference type="InterPro" id="IPR007353">
    <property type="entry name" value="DUF421"/>
</dbReference>
<evidence type="ECO:0000256" key="4">
    <source>
        <dbReference type="ARBA" id="ARBA00022692"/>
    </source>
</evidence>
<evidence type="ECO:0000259" key="8">
    <source>
        <dbReference type="Pfam" id="PF04239"/>
    </source>
</evidence>
<evidence type="ECO:0000259" key="9">
    <source>
        <dbReference type="Pfam" id="PF20730"/>
    </source>
</evidence>
<feature type="transmembrane region" description="Helical" evidence="7">
    <location>
        <begin position="6"/>
        <end position="25"/>
    </location>
</feature>
<evidence type="ECO:0008006" key="12">
    <source>
        <dbReference type="Google" id="ProtNLM"/>
    </source>
</evidence>
<keyword evidence="6 7" id="KW-0472">Membrane</keyword>
<dbReference type="InterPro" id="IPR023090">
    <property type="entry name" value="UPF0702_alpha/beta_dom_sf"/>
</dbReference>
<feature type="domain" description="YetF-like N-terminal transmembrane" evidence="9">
    <location>
        <begin position="7"/>
        <end position="76"/>
    </location>
</feature>
<evidence type="ECO:0000256" key="5">
    <source>
        <dbReference type="ARBA" id="ARBA00022989"/>
    </source>
</evidence>
<dbReference type="Gene3D" id="3.30.240.20">
    <property type="entry name" value="bsu07140 like domains"/>
    <property type="match status" value="2"/>
</dbReference>
<dbReference type="eggNOG" id="COG2323">
    <property type="taxonomic scope" value="Bacteria"/>
</dbReference>
<evidence type="ECO:0000256" key="2">
    <source>
        <dbReference type="ARBA" id="ARBA00006448"/>
    </source>
</evidence>
<comment type="similarity">
    <text evidence="2">Belongs to the UPF0702 family.</text>
</comment>
<dbReference type="PANTHER" id="PTHR34582">
    <property type="entry name" value="UPF0702 TRANSMEMBRANE PROTEIN YCAP"/>
    <property type="match status" value="1"/>
</dbReference>
<evidence type="ECO:0000256" key="1">
    <source>
        <dbReference type="ARBA" id="ARBA00004651"/>
    </source>
</evidence>
<dbReference type="RefSeq" id="WP_013487115.1">
    <property type="nucleotide sequence ID" value="NC_014829.1"/>
</dbReference>
<sequence>MLDYIFLVKALISFFYLFLLTRLMGKKQLAQLTYFDYIVGITIGNFAASMVVEPEIHTIEAMIAVTVWGVLPVAMSILSRQRFFLRRLFEDQPVVVIENGKLCTDILNKENMTVHNVMLMLRKAGHFKLKDIELAILETTGDLSVKTKKNASNVTVNDLKQQNQQQSQEPKILIIEGHILKETMKTLNVTKEWLLAEVKKKGATNLNQVLIAQLQSDGSLYVDIWHEKKEDAL</sequence>
<keyword evidence="4 7" id="KW-0812">Transmembrane</keyword>
<dbReference type="Pfam" id="PF20730">
    <property type="entry name" value="YetF_N"/>
    <property type="match status" value="1"/>
</dbReference>
<dbReference type="Pfam" id="PF04239">
    <property type="entry name" value="DUF421"/>
    <property type="match status" value="1"/>
</dbReference>
<dbReference type="OrthoDB" id="9778331at2"/>
<dbReference type="AlphaFoldDB" id="E6TXG0"/>
<comment type="subcellular location">
    <subcellularLocation>
        <location evidence="1">Cell membrane</location>
        <topology evidence="1">Multi-pass membrane protein</topology>
    </subcellularLocation>
</comment>
<keyword evidence="5 7" id="KW-1133">Transmembrane helix</keyword>
<gene>
    <name evidence="10" type="ordered locus">Bcell_0492</name>
</gene>
<dbReference type="InterPro" id="IPR048454">
    <property type="entry name" value="YetF_N"/>
</dbReference>
<proteinExistence type="inferred from homology"/>
<dbReference type="STRING" id="649639.Bcell_0492"/>
<organism evidence="10 11">
    <name type="scientific">Evansella cellulosilytica (strain ATCC 21833 / DSM 2522 / FERM P-1141 / JCM 9156 / N-4)</name>
    <name type="common">Bacillus cellulosilyticus</name>
    <dbReference type="NCBI Taxonomy" id="649639"/>
    <lineage>
        <taxon>Bacteria</taxon>
        <taxon>Bacillati</taxon>
        <taxon>Bacillota</taxon>
        <taxon>Bacilli</taxon>
        <taxon>Bacillales</taxon>
        <taxon>Bacillaceae</taxon>
        <taxon>Evansella</taxon>
    </lineage>
</organism>
<keyword evidence="11" id="KW-1185">Reference proteome</keyword>
<feature type="transmembrane region" description="Helical" evidence="7">
    <location>
        <begin position="32"/>
        <end position="52"/>
    </location>
</feature>
<reference evidence="10" key="1">
    <citation type="submission" date="2010-12" db="EMBL/GenBank/DDBJ databases">
        <title>Complete sequence of Bacillus cellulosilyticus DSM 2522.</title>
        <authorList>
            <consortium name="US DOE Joint Genome Institute"/>
            <person name="Lucas S."/>
            <person name="Copeland A."/>
            <person name="Lapidus A."/>
            <person name="Cheng J.-F."/>
            <person name="Bruce D."/>
            <person name="Goodwin L."/>
            <person name="Pitluck S."/>
            <person name="Chertkov O."/>
            <person name="Detter J.C."/>
            <person name="Han C."/>
            <person name="Tapia R."/>
            <person name="Land M."/>
            <person name="Hauser L."/>
            <person name="Jeffries C."/>
            <person name="Kyrpides N."/>
            <person name="Ivanova N."/>
            <person name="Mikhailova N."/>
            <person name="Brumm P."/>
            <person name="Mead D."/>
            <person name="Woyke T."/>
        </authorList>
    </citation>
    <scope>NUCLEOTIDE SEQUENCE [LARGE SCALE GENOMIC DNA]</scope>
    <source>
        <strain evidence="10">DSM 2522</strain>
    </source>
</reference>
<evidence type="ECO:0000256" key="6">
    <source>
        <dbReference type="ARBA" id="ARBA00023136"/>
    </source>
</evidence>
<dbReference type="HOGENOM" id="CLU_077149_0_2_9"/>
<dbReference type="PANTHER" id="PTHR34582:SF7">
    <property type="entry name" value="UPF0702 TRANSMEMBRANE PROTEIN YDFS"/>
    <property type="match status" value="1"/>
</dbReference>
<evidence type="ECO:0000313" key="11">
    <source>
        <dbReference type="Proteomes" id="UP000001401"/>
    </source>
</evidence>